<protein>
    <submittedName>
        <fullName evidence="4">Tyrosine-protein kinase src64b</fullName>
    </submittedName>
</protein>
<dbReference type="GO" id="GO:0004674">
    <property type="term" value="F:protein serine/threonine kinase activity"/>
    <property type="evidence" value="ECO:0007669"/>
    <property type="project" value="TreeGrafter"/>
</dbReference>
<dbReference type="SMART" id="SM00219">
    <property type="entry name" value="TyrKc"/>
    <property type="match status" value="1"/>
</dbReference>
<feature type="binding site" evidence="1">
    <location>
        <position position="608"/>
    </location>
    <ligand>
        <name>ATP</name>
        <dbReference type="ChEBI" id="CHEBI:30616"/>
    </ligand>
</feature>
<dbReference type="Gene3D" id="1.10.510.10">
    <property type="entry name" value="Transferase(Phosphotransferase) domain 1"/>
    <property type="match status" value="1"/>
</dbReference>
<dbReference type="Gene3D" id="3.30.200.20">
    <property type="entry name" value="Phosphorylase Kinase, domain 1"/>
    <property type="match status" value="1"/>
</dbReference>
<dbReference type="PANTHER" id="PTHR44329">
    <property type="entry name" value="SERINE/THREONINE-PROTEIN KINASE TNNI3K-RELATED"/>
    <property type="match status" value="1"/>
</dbReference>
<evidence type="ECO:0000256" key="2">
    <source>
        <dbReference type="SAM" id="MobiDB-lite"/>
    </source>
</evidence>
<dbReference type="InterPro" id="IPR051681">
    <property type="entry name" value="Ser/Thr_Kinases-Pseudokinases"/>
</dbReference>
<feature type="compositionally biased region" description="Basic and acidic residues" evidence="2">
    <location>
        <begin position="23"/>
        <end position="32"/>
    </location>
</feature>
<feature type="compositionally biased region" description="Basic residues" evidence="2">
    <location>
        <begin position="43"/>
        <end position="56"/>
    </location>
</feature>
<dbReference type="InterPro" id="IPR008266">
    <property type="entry name" value="Tyr_kinase_AS"/>
</dbReference>
<dbReference type="InterPro" id="IPR020635">
    <property type="entry name" value="Tyr_kinase_cat_dom"/>
</dbReference>
<gene>
    <name evidence="4" type="ORF">TSPGSL018_7906</name>
</gene>
<dbReference type="GO" id="GO:0004713">
    <property type="term" value="F:protein tyrosine kinase activity"/>
    <property type="evidence" value="ECO:0007669"/>
    <property type="project" value="InterPro"/>
</dbReference>
<feature type="domain" description="Protein kinase" evidence="3">
    <location>
        <begin position="579"/>
        <end position="897"/>
    </location>
</feature>
<proteinExistence type="predicted"/>
<keyword evidence="1" id="KW-0547">Nucleotide-binding</keyword>
<feature type="compositionally biased region" description="Basic and acidic residues" evidence="2">
    <location>
        <begin position="57"/>
        <end position="70"/>
    </location>
</feature>
<dbReference type="Pfam" id="PF07714">
    <property type="entry name" value="PK_Tyr_Ser-Thr"/>
    <property type="match status" value="1"/>
</dbReference>
<dbReference type="InterPro" id="IPR000719">
    <property type="entry name" value="Prot_kinase_dom"/>
</dbReference>
<dbReference type="PROSITE" id="PS00107">
    <property type="entry name" value="PROTEIN_KINASE_ATP"/>
    <property type="match status" value="1"/>
</dbReference>
<organism evidence="4">
    <name type="scientific">Tetraselmis sp. GSL018</name>
    <dbReference type="NCBI Taxonomy" id="582737"/>
    <lineage>
        <taxon>Eukaryota</taxon>
        <taxon>Viridiplantae</taxon>
        <taxon>Chlorophyta</taxon>
        <taxon>core chlorophytes</taxon>
        <taxon>Chlorodendrophyceae</taxon>
        <taxon>Chlorodendrales</taxon>
        <taxon>Chlorodendraceae</taxon>
        <taxon>Tetraselmis</taxon>
    </lineage>
</organism>
<accession>A0A061RDD0</accession>
<evidence type="ECO:0000313" key="4">
    <source>
        <dbReference type="EMBL" id="JAC68794.1"/>
    </source>
</evidence>
<dbReference type="PROSITE" id="PS50011">
    <property type="entry name" value="PROTEIN_KINASE_DOM"/>
    <property type="match status" value="1"/>
</dbReference>
<name>A0A061RDD0_9CHLO</name>
<dbReference type="InterPro" id="IPR011009">
    <property type="entry name" value="Kinase-like_dom_sf"/>
</dbReference>
<keyword evidence="4" id="KW-0808">Transferase</keyword>
<dbReference type="AlphaFoldDB" id="A0A061RDD0"/>
<dbReference type="InterPro" id="IPR017441">
    <property type="entry name" value="Protein_kinase_ATP_BS"/>
</dbReference>
<evidence type="ECO:0000256" key="1">
    <source>
        <dbReference type="PROSITE-ProRule" id="PRU10141"/>
    </source>
</evidence>
<reference evidence="4" key="1">
    <citation type="submission" date="2014-05" db="EMBL/GenBank/DDBJ databases">
        <title>The transcriptome of the halophilic microalga Tetraselmis sp. GSL018 isolated from the Great Salt Lake, Utah.</title>
        <authorList>
            <person name="Jinkerson R.E."/>
            <person name="D'Adamo S."/>
            <person name="Posewitz M.C."/>
        </authorList>
    </citation>
    <scope>NUCLEOTIDE SEQUENCE</scope>
    <source>
        <strain evidence="4">GSL018</strain>
    </source>
</reference>
<sequence length="920" mass="102548">MPKSRPGNSVSDVSDEQVSEYDVCDKVPEFPRRKTGLNDPKGKKAGTKGKDRRKACKEKPRGIRGQRAKDRATQNLEALFVGLSVLPCPGLPEGVDCKLDDSLSDGAELAAAVRLQSSAEVTPHGSPGGMPHQGEAHEFGVMKQRLSELRAQMQAIQDNVSEASAGRTLYLRCQALWTLWSSAEVLLVDAQKGSCQGDMSQNDHRVVVLDVIHIGHQGASTLRTMVCNEERTSTADDVLPLYRWVEESLRGFQRFVEFMVIHASQVYDVVDETDAAELETAAAGLCRALYELCRDVIWHIFCMGDIDSNPFLKASLDGLVLIEGLAYKVVAFVLDMMNGDASKHWSLCWNMDGGDLLFQIEAACSRSLSLIGLNEELAADEVPQLSESMYHFDDKQVSTAPWSLTEQSSMSSSGASFPTTRNASDLSLLSMQFSSDGDTADDSFDAGPEHAPGWFFNCLSADSSLLQSLPDEDVSGSLQQDLDINLQYYSSSPSQICYTILESSAEAAEVEFEEALDRDWCDQHTHLDAPVMSSEGMHAAPEATTSSRVSEQSNSNVLRMGQSLSVEIMQVSTLNDSDLNIIRSLGRGSFGLVFLAKSSTDQAKTALKIIKDIKRGPDGRPTPAEMWESFKREWETCRKLRHKNIVKFHRVIWFITSSKESPRLNPGVPHLCIEMEHCGPGDLEGLLERAAKNLQPRCEHQILPIESLRKSQKKAIQLLTSWENRFDVACQVALALEYMHMHEVVHRDLRPTNILLCLDSHTIDGSNEHKLKAKVCDFGACRILKNQHSKPFNDDVVSPKYQAPEVLKWNNYSYKSDVFSFGVVLWQLITMKKPWEGVRDCYVFHNVPCGKRLELPIRDEADIPSHDLFMELLTRCWDKEEEARPSMQEVVQDLNNIAEGWKSNAVSGRTPEEVHTSLQA</sequence>
<dbReference type="GO" id="GO:0005524">
    <property type="term" value="F:ATP binding"/>
    <property type="evidence" value="ECO:0007669"/>
    <property type="project" value="UniProtKB-UniRule"/>
</dbReference>
<keyword evidence="4" id="KW-0418">Kinase</keyword>
<feature type="region of interest" description="Disordered" evidence="2">
    <location>
        <begin position="1"/>
        <end position="70"/>
    </location>
</feature>
<dbReference type="SUPFAM" id="SSF56112">
    <property type="entry name" value="Protein kinase-like (PK-like)"/>
    <property type="match status" value="1"/>
</dbReference>
<dbReference type="EMBL" id="GBEZ01017552">
    <property type="protein sequence ID" value="JAC68794.1"/>
    <property type="molecule type" value="Transcribed_RNA"/>
</dbReference>
<keyword evidence="1" id="KW-0067">ATP-binding</keyword>
<dbReference type="InterPro" id="IPR001245">
    <property type="entry name" value="Ser-Thr/Tyr_kinase_cat_dom"/>
</dbReference>
<evidence type="ECO:0000259" key="3">
    <source>
        <dbReference type="PROSITE" id="PS50011"/>
    </source>
</evidence>
<dbReference type="PROSITE" id="PS00109">
    <property type="entry name" value="PROTEIN_KINASE_TYR"/>
    <property type="match status" value="1"/>
</dbReference>